<feature type="domain" description="SUEL-type lectin" evidence="5">
    <location>
        <begin position="138"/>
        <end position="227"/>
    </location>
</feature>
<dbReference type="InterPro" id="IPR043159">
    <property type="entry name" value="Lectin_gal-bd_sf"/>
</dbReference>
<keyword evidence="2 6" id="KW-0430">Lectin</keyword>
<evidence type="ECO:0000256" key="2">
    <source>
        <dbReference type="ARBA" id="ARBA00022734"/>
    </source>
</evidence>
<dbReference type="FunFam" id="2.60.120.740:FF:000003">
    <property type="entry name" value="Protein eva-1 homolog C"/>
    <property type="match status" value="1"/>
</dbReference>
<evidence type="ECO:0000313" key="7">
    <source>
        <dbReference type="Proteomes" id="UP000424527"/>
    </source>
</evidence>
<proteinExistence type="predicted"/>
<dbReference type="Pfam" id="PF02140">
    <property type="entry name" value="SUEL_Lectin"/>
    <property type="match status" value="2"/>
</dbReference>
<dbReference type="InterPro" id="IPR000922">
    <property type="entry name" value="Lectin_gal-bd_dom"/>
</dbReference>
<dbReference type="Gene3D" id="2.60.120.740">
    <property type="match status" value="2"/>
</dbReference>
<dbReference type="GO" id="GO:0030246">
    <property type="term" value="F:carbohydrate binding"/>
    <property type="evidence" value="ECO:0007669"/>
    <property type="project" value="UniProtKB-KW"/>
</dbReference>
<evidence type="ECO:0000313" key="6">
    <source>
        <dbReference type="EMBL" id="KAE8292675.1"/>
    </source>
</evidence>
<keyword evidence="7" id="KW-1185">Reference proteome</keyword>
<dbReference type="Proteomes" id="UP000424527">
    <property type="component" value="Unassembled WGS sequence"/>
</dbReference>
<dbReference type="CDD" id="cd22833">
    <property type="entry name" value="Gal_Rha_Lectin_CSL1-2_RBL_SML_rpt1"/>
    <property type="match status" value="1"/>
</dbReference>
<keyword evidence="4" id="KW-0732">Signal</keyword>
<dbReference type="PROSITE" id="PS50228">
    <property type="entry name" value="SUEL_LECTIN"/>
    <property type="match status" value="2"/>
</dbReference>
<feature type="domain" description="SUEL-type lectin" evidence="5">
    <location>
        <begin position="49"/>
        <end position="131"/>
    </location>
</feature>
<evidence type="ECO:0000256" key="4">
    <source>
        <dbReference type="SAM" id="SignalP"/>
    </source>
</evidence>
<accession>A0A6G0IMC9</accession>
<gene>
    <name evidence="6" type="ORF">D5F01_LYC07762</name>
</gene>
<feature type="signal peptide" evidence="4">
    <location>
        <begin position="1"/>
        <end position="26"/>
    </location>
</feature>
<dbReference type="AlphaFoldDB" id="A0A6G0IMC9"/>
<dbReference type="EMBL" id="REGW02000008">
    <property type="protein sequence ID" value="KAE8292675.1"/>
    <property type="molecule type" value="Genomic_DNA"/>
</dbReference>
<evidence type="ECO:0000256" key="3">
    <source>
        <dbReference type="ARBA" id="ARBA00022737"/>
    </source>
</evidence>
<reference evidence="6 7" key="1">
    <citation type="submission" date="2019-07" db="EMBL/GenBank/DDBJ databases">
        <title>Chromosome genome assembly for large yellow croaker.</title>
        <authorList>
            <person name="Xiao S."/>
        </authorList>
    </citation>
    <scope>NUCLEOTIDE SEQUENCE [LARGE SCALE GENOMIC DNA]</scope>
    <source>
        <strain evidence="6">JMULYC20181020</strain>
        <tissue evidence="6">Muscle</tissue>
    </source>
</reference>
<name>A0A6G0IMC9_LARCR</name>
<keyword evidence="3" id="KW-0677">Repeat</keyword>
<keyword evidence="1" id="KW-0348">Hemagglutinin</keyword>
<protein>
    <submittedName>
        <fullName evidence="6">L-rhamnose-binding lectin SML</fullName>
    </submittedName>
</protein>
<comment type="caution">
    <text evidence="6">The sequence shown here is derived from an EMBL/GenBank/DDBJ whole genome shotgun (WGS) entry which is preliminary data.</text>
</comment>
<feature type="chain" id="PRO_5026039515" evidence="4">
    <location>
        <begin position="27"/>
        <end position="232"/>
    </location>
</feature>
<evidence type="ECO:0000256" key="1">
    <source>
        <dbReference type="ARBA" id="ARBA00022546"/>
    </source>
</evidence>
<organism evidence="6 7">
    <name type="scientific">Larimichthys crocea</name>
    <name type="common">Large yellow croaker</name>
    <name type="synonym">Pseudosciaena crocea</name>
    <dbReference type="NCBI Taxonomy" id="215358"/>
    <lineage>
        <taxon>Eukaryota</taxon>
        <taxon>Metazoa</taxon>
        <taxon>Chordata</taxon>
        <taxon>Craniata</taxon>
        <taxon>Vertebrata</taxon>
        <taxon>Euteleostomi</taxon>
        <taxon>Actinopterygii</taxon>
        <taxon>Neopterygii</taxon>
        <taxon>Teleostei</taxon>
        <taxon>Neoteleostei</taxon>
        <taxon>Acanthomorphata</taxon>
        <taxon>Eupercaria</taxon>
        <taxon>Sciaenidae</taxon>
        <taxon>Larimichthys</taxon>
    </lineage>
</organism>
<evidence type="ECO:0000259" key="5">
    <source>
        <dbReference type="PROSITE" id="PS50228"/>
    </source>
</evidence>
<sequence>MLCSRLSTTLLLAATCLFMTAGFSRADSVSALFTQRVVTCDDAYNVQRLSCDQGLIIVQSAMYGRQNRETCSYGRPVQQLSNINCALTSTLDKVKKSCDGKMVCEIHTNPFRALDPCGGIYKYLDTTYACFPANRVIACEQSFAYLQCGNGQVITVFSANYGRRDRTTCSYGRPSHQVQKVDCSRPTNHVAQSCNGRSSCAVKASNTIFGDPCGHTYKYLEVVYTCQHAAEK</sequence>
<dbReference type="CDD" id="cd22835">
    <property type="entry name" value="Gal_Rha_Lectin_SML_rpt2"/>
    <property type="match status" value="1"/>
</dbReference>
<dbReference type="PANTHER" id="PTHR46780">
    <property type="entry name" value="PROTEIN EVA-1"/>
    <property type="match status" value="1"/>
</dbReference>